<gene>
    <name evidence="4" type="ORF">LCGC14_2191500</name>
</gene>
<dbReference type="AlphaFoldDB" id="A0A0F9DJG6"/>
<dbReference type="Pfam" id="PF10145">
    <property type="entry name" value="PhageMin_Tail"/>
    <property type="match status" value="1"/>
</dbReference>
<sequence length="630" mass="68484">ILHNDIIEISKTIEGIKNIVTELKKMQKVMKDTAKGMIQFQKAQNVSTPGGKQATKQQASEIDKLVQKNKKLASSIRELTKEQVRLTEQRRKTRLALKQEVQLEESAVGSLNRLRAEYNKMAATYASTADKALKKKLIPQMQKADAQIKKQEQTVGKHQRSVGNYGKVMGKAKQAILSFGAGVIGATALITGMSRAIKNSISIVLNFDQAMADVAAITRASVVEVGMLRDAAKALGGTTKFTATEVAKLQKELGKLGFTVSETLTATGGVLALAAAMDEDLARSAEVAGAAVRAFGLDASETARVVDVMARSFTATPLNIERFATSMRTVAPVAKAFGFTIEETTALLGSLVKAGFDASMAGTATRNIFLNLADTTGALAQKLGGAVNSFDELVPALIKMRNENVKLNEVLELTDKRSVAAFLAFLDSAEFLREFTTELRNASGAAEEMAEIQLNTLKGDLIILKSAFQGLIIQVSDTNTGMNDAARGGVTLMTKGLVALKDESEETDTWLDRVRKTVLRLVAPTGLPALIDFLKLSRGAMDEFGTATKEVADQTRILTWEQQRQLLLEEQKKAAEEAEIARKAELLRIEKERVALIPFKQAADEKLIESQNTQKEETKNFMSILKELRS</sequence>
<evidence type="ECO:0000313" key="4">
    <source>
        <dbReference type="EMBL" id="KKL61818.1"/>
    </source>
</evidence>
<name>A0A0F9DJG6_9ZZZZ</name>
<feature type="domain" description="Phage tail tape measure protein" evidence="3">
    <location>
        <begin position="229"/>
        <end position="388"/>
    </location>
</feature>
<dbReference type="PANTHER" id="PTHR37813">
    <property type="entry name" value="FELS-2 PROPHAGE PROTEIN"/>
    <property type="match status" value="1"/>
</dbReference>
<protein>
    <recommendedName>
        <fullName evidence="3">Phage tail tape measure protein domain-containing protein</fullName>
    </recommendedName>
</protein>
<accession>A0A0F9DJG6</accession>
<keyword evidence="1" id="KW-1188">Viral release from host cell</keyword>
<feature type="coiled-coil region" evidence="2">
    <location>
        <begin position="62"/>
        <end position="89"/>
    </location>
</feature>
<keyword evidence="2" id="KW-0175">Coiled coil</keyword>
<comment type="caution">
    <text evidence="4">The sequence shown here is derived from an EMBL/GenBank/DDBJ whole genome shotgun (WGS) entry which is preliminary data.</text>
</comment>
<proteinExistence type="predicted"/>
<dbReference type="NCBIfam" id="TIGR01760">
    <property type="entry name" value="tape_meas_TP901"/>
    <property type="match status" value="1"/>
</dbReference>
<dbReference type="EMBL" id="LAZR01028698">
    <property type="protein sequence ID" value="KKL61818.1"/>
    <property type="molecule type" value="Genomic_DNA"/>
</dbReference>
<evidence type="ECO:0000256" key="1">
    <source>
        <dbReference type="ARBA" id="ARBA00022612"/>
    </source>
</evidence>
<dbReference type="InterPro" id="IPR010090">
    <property type="entry name" value="Phage_tape_meas"/>
</dbReference>
<reference evidence="4" key="1">
    <citation type="journal article" date="2015" name="Nature">
        <title>Complex archaea that bridge the gap between prokaryotes and eukaryotes.</title>
        <authorList>
            <person name="Spang A."/>
            <person name="Saw J.H."/>
            <person name="Jorgensen S.L."/>
            <person name="Zaremba-Niedzwiedzka K."/>
            <person name="Martijn J."/>
            <person name="Lind A.E."/>
            <person name="van Eijk R."/>
            <person name="Schleper C."/>
            <person name="Guy L."/>
            <person name="Ettema T.J."/>
        </authorList>
    </citation>
    <scope>NUCLEOTIDE SEQUENCE</scope>
</reference>
<dbReference type="PANTHER" id="PTHR37813:SF1">
    <property type="entry name" value="FELS-2 PROPHAGE PROTEIN"/>
    <property type="match status" value="1"/>
</dbReference>
<evidence type="ECO:0000256" key="2">
    <source>
        <dbReference type="SAM" id="Coils"/>
    </source>
</evidence>
<feature type="non-terminal residue" evidence="4">
    <location>
        <position position="630"/>
    </location>
</feature>
<evidence type="ECO:0000259" key="3">
    <source>
        <dbReference type="Pfam" id="PF10145"/>
    </source>
</evidence>
<feature type="non-terminal residue" evidence="4">
    <location>
        <position position="1"/>
    </location>
</feature>
<organism evidence="4">
    <name type="scientific">marine sediment metagenome</name>
    <dbReference type="NCBI Taxonomy" id="412755"/>
    <lineage>
        <taxon>unclassified sequences</taxon>
        <taxon>metagenomes</taxon>
        <taxon>ecological metagenomes</taxon>
    </lineage>
</organism>